<name>A0A9P6QZZ3_9FUNG</name>
<proteinExistence type="predicted"/>
<dbReference type="EMBL" id="JAAAIN010001167">
    <property type="protein sequence ID" value="KAG0306112.1"/>
    <property type="molecule type" value="Genomic_DNA"/>
</dbReference>
<protein>
    <submittedName>
        <fullName evidence="1">Uncharacterized protein</fullName>
    </submittedName>
</protein>
<sequence length="533" mass="60688">MSPQHTHSPLMRIINIPGQHHILYYIGRHLPLWEWIPASTDEPDDGSDINGHYVFKPHTVATCLRVCHYWQTTLTPILWHTYTSDAFKLAPNVALQRNSKYLKALETHQGHKGPFKLTDLDDLFLTPQRFHSSLRPGFNLREQMILVRTNRNLKALYWLGEDPRTMMDVDGLVLQKQLLQLIMLKWDGGDGRLVRVLKAISGTIKRLGLHMFNNVHEGDLLLPLPKSKSIKTKESSGTTGHIHDDGREGAVMLPQVEMLTFNVATNRSMGLVDLLRCCPKLTELSVNCSANDISRLIFNIQHYSPNLTKLSIGESAHHPPETIEALIRASRRGRSLELLAVKIGRLTEGITSAIVAHSGRLESLEMTVDNHEPLNLECVMRILVKCTKLKDFMCTTYSEITNQSVLKALASQSWGSLVLRRFGMRVNSPGNWPKSNLEMMDHTTSPEWQLDQWDDKTNDIIGLVRDMAELKEISRRNPAMGWRVVHEAEGGGVITPHDRRMLRELFRLVADKDHLKMIQWGGFTFKRSTLLVR</sequence>
<evidence type="ECO:0000313" key="1">
    <source>
        <dbReference type="EMBL" id="KAG0306112.1"/>
    </source>
</evidence>
<dbReference type="Gene3D" id="3.80.10.10">
    <property type="entry name" value="Ribonuclease Inhibitor"/>
    <property type="match status" value="1"/>
</dbReference>
<dbReference type="Proteomes" id="UP000823405">
    <property type="component" value="Unassembled WGS sequence"/>
</dbReference>
<dbReference type="AlphaFoldDB" id="A0A9P6QZZ3"/>
<gene>
    <name evidence="1" type="ORF">BGZ97_000865</name>
</gene>
<accession>A0A9P6QZZ3</accession>
<keyword evidence="2" id="KW-1185">Reference proteome</keyword>
<reference evidence="1" key="1">
    <citation type="journal article" date="2020" name="Fungal Divers.">
        <title>Resolving the Mortierellaceae phylogeny through synthesis of multi-gene phylogenetics and phylogenomics.</title>
        <authorList>
            <person name="Vandepol N."/>
            <person name="Liber J."/>
            <person name="Desiro A."/>
            <person name="Na H."/>
            <person name="Kennedy M."/>
            <person name="Barry K."/>
            <person name="Grigoriev I.V."/>
            <person name="Miller A.N."/>
            <person name="O'Donnell K."/>
            <person name="Stajich J.E."/>
            <person name="Bonito G."/>
        </authorList>
    </citation>
    <scope>NUCLEOTIDE SEQUENCE</scope>
    <source>
        <strain evidence="1">NVP60</strain>
    </source>
</reference>
<comment type="caution">
    <text evidence="1">The sequence shown here is derived from an EMBL/GenBank/DDBJ whole genome shotgun (WGS) entry which is preliminary data.</text>
</comment>
<dbReference type="OrthoDB" id="2384330at2759"/>
<dbReference type="InterPro" id="IPR032675">
    <property type="entry name" value="LRR_dom_sf"/>
</dbReference>
<organism evidence="1 2">
    <name type="scientific">Linnemannia gamsii</name>
    <dbReference type="NCBI Taxonomy" id="64522"/>
    <lineage>
        <taxon>Eukaryota</taxon>
        <taxon>Fungi</taxon>
        <taxon>Fungi incertae sedis</taxon>
        <taxon>Mucoromycota</taxon>
        <taxon>Mortierellomycotina</taxon>
        <taxon>Mortierellomycetes</taxon>
        <taxon>Mortierellales</taxon>
        <taxon>Mortierellaceae</taxon>
        <taxon>Linnemannia</taxon>
    </lineage>
</organism>
<evidence type="ECO:0000313" key="2">
    <source>
        <dbReference type="Proteomes" id="UP000823405"/>
    </source>
</evidence>
<dbReference type="SUPFAM" id="SSF52047">
    <property type="entry name" value="RNI-like"/>
    <property type="match status" value="1"/>
</dbReference>